<evidence type="ECO:0008006" key="3">
    <source>
        <dbReference type="Google" id="ProtNLM"/>
    </source>
</evidence>
<organism evidence="2">
    <name type="scientific">Lysobacter firmicutimachus</name>
    <dbReference type="NCBI Taxonomy" id="1792846"/>
    <lineage>
        <taxon>Bacteria</taxon>
        <taxon>Pseudomonadati</taxon>
        <taxon>Pseudomonadota</taxon>
        <taxon>Gammaproteobacteria</taxon>
        <taxon>Lysobacterales</taxon>
        <taxon>Lysobacteraceae</taxon>
        <taxon>Lysobacter</taxon>
    </lineage>
</organism>
<feature type="chain" id="PRO_5043840573" description="Secreted protein" evidence="1">
    <location>
        <begin position="33"/>
        <end position="231"/>
    </location>
</feature>
<sequence length="231" mass="23899">MNDMINRCAARPARRLAAALLLAAAAVSPALAAAPVAAGATAEGAATDGLADARSLLEAIDYPALMRQILQLTADQGPSGPDDQRSDADRELVRRWIAAMPMTPFVDGAAGRLAAASTAAELTQGLAYFRSDAGRTELACIRAALGTPGVPDCIRERGGEAQYRAHQAFAETPIEDKLGNVMADGASEDDFRTAARLAIENDPALAKDAAAHCQRNPGGLCRALEPAPATP</sequence>
<proteinExistence type="predicted"/>
<dbReference type="EMBL" id="CP159925">
    <property type="protein sequence ID" value="XCO74610.1"/>
    <property type="molecule type" value="Genomic_DNA"/>
</dbReference>
<accession>A0AAU8MTT6</accession>
<name>A0AAU8MTT6_9GAMM</name>
<dbReference type="AlphaFoldDB" id="A0AAU8MTT6"/>
<feature type="signal peptide" evidence="1">
    <location>
        <begin position="1"/>
        <end position="32"/>
    </location>
</feature>
<evidence type="ECO:0000256" key="1">
    <source>
        <dbReference type="SAM" id="SignalP"/>
    </source>
</evidence>
<evidence type="ECO:0000313" key="2">
    <source>
        <dbReference type="EMBL" id="XCO74610.1"/>
    </source>
</evidence>
<dbReference type="RefSeq" id="WP_363797466.1">
    <property type="nucleotide sequence ID" value="NZ_CP159925.1"/>
</dbReference>
<reference evidence="2" key="1">
    <citation type="submission" date="2024-06" db="EMBL/GenBank/DDBJ databases">
        <authorList>
            <person name="Li S."/>
        </authorList>
    </citation>
    <scope>NUCLEOTIDE SEQUENCE</scope>
    <source>
        <strain evidence="2">SR10</strain>
    </source>
</reference>
<protein>
    <recommendedName>
        <fullName evidence="3">Secreted protein</fullName>
    </recommendedName>
</protein>
<gene>
    <name evidence="2" type="ORF">ABU614_19905</name>
</gene>
<keyword evidence="1" id="KW-0732">Signal</keyword>